<reference evidence="2 3" key="1">
    <citation type="submission" date="2017-02" db="EMBL/GenBank/DDBJ databases">
        <title>Streptomyces pactum ACT12 Genome sequencing and assembly.</title>
        <authorList>
            <person name="Xue Q."/>
            <person name="Yan X."/>
            <person name="Jia L."/>
            <person name="Yan H."/>
        </authorList>
    </citation>
    <scope>NUCLEOTIDE SEQUENCE [LARGE SCALE GENOMIC DNA]</scope>
    <source>
        <strain evidence="2 3">ACT12</strain>
    </source>
</reference>
<feature type="region of interest" description="Disordered" evidence="1">
    <location>
        <begin position="47"/>
        <end position="97"/>
    </location>
</feature>
<keyword evidence="3" id="KW-1185">Reference proteome</keyword>
<evidence type="ECO:0000313" key="3">
    <source>
        <dbReference type="Proteomes" id="UP000189443"/>
    </source>
</evidence>
<dbReference type="KEGG" id="spac:B1H29_20505"/>
<organism evidence="2 3">
    <name type="scientific">Streptomyces pactum</name>
    <dbReference type="NCBI Taxonomy" id="68249"/>
    <lineage>
        <taxon>Bacteria</taxon>
        <taxon>Bacillati</taxon>
        <taxon>Actinomycetota</taxon>
        <taxon>Actinomycetes</taxon>
        <taxon>Kitasatosporales</taxon>
        <taxon>Streptomycetaceae</taxon>
        <taxon>Streptomyces</taxon>
    </lineage>
</organism>
<evidence type="ECO:0000256" key="1">
    <source>
        <dbReference type="SAM" id="MobiDB-lite"/>
    </source>
</evidence>
<sequence>MEMVVFRGELSNRFPPVHEPAVRRGPVADERVPHFWDCRDGAIVEHHEAHHETSAGTATNGPPERPFQQVRGALRKNRGSVAPGARHREPRHNHRPARGRVFLFVGHLTPPGPAFPRLTDRGTTIHHRRHR</sequence>
<accession>A0A1S6JK09</accession>
<dbReference type="AlphaFoldDB" id="A0A1S6JK09"/>
<proteinExistence type="predicted"/>
<name>A0A1S6JK09_9ACTN</name>
<dbReference type="EMBL" id="CP019724">
    <property type="protein sequence ID" value="AQS72111.1"/>
    <property type="molecule type" value="Genomic_DNA"/>
</dbReference>
<evidence type="ECO:0000313" key="2">
    <source>
        <dbReference type="EMBL" id="AQS72111.1"/>
    </source>
</evidence>
<gene>
    <name evidence="2" type="ORF">B1H29_20505</name>
</gene>
<dbReference type="Proteomes" id="UP000189443">
    <property type="component" value="Chromosome"/>
</dbReference>
<protein>
    <submittedName>
        <fullName evidence="2">Uncharacterized protein</fullName>
    </submittedName>
</protein>
<feature type="compositionally biased region" description="Basic residues" evidence="1">
    <location>
        <begin position="88"/>
        <end position="97"/>
    </location>
</feature>